<dbReference type="GO" id="GO:0071111">
    <property type="term" value="F:cyclic-guanylate-specific phosphodiesterase activity"/>
    <property type="evidence" value="ECO:0007669"/>
    <property type="project" value="InterPro"/>
</dbReference>
<dbReference type="PANTHER" id="PTHR33121">
    <property type="entry name" value="CYCLIC DI-GMP PHOSPHODIESTERASE PDEF"/>
    <property type="match status" value="1"/>
</dbReference>
<dbReference type="SUPFAM" id="SSF141868">
    <property type="entry name" value="EAL domain-like"/>
    <property type="match status" value="1"/>
</dbReference>
<accession>A0A644YT76</accession>
<dbReference type="InterPro" id="IPR001633">
    <property type="entry name" value="EAL_dom"/>
</dbReference>
<reference evidence="2" key="1">
    <citation type="submission" date="2019-08" db="EMBL/GenBank/DDBJ databases">
        <authorList>
            <person name="Kucharzyk K."/>
            <person name="Murdoch R.W."/>
            <person name="Higgins S."/>
            <person name="Loffler F."/>
        </authorList>
    </citation>
    <scope>NUCLEOTIDE SEQUENCE</scope>
</reference>
<evidence type="ECO:0000313" key="2">
    <source>
        <dbReference type="EMBL" id="MPM31081.1"/>
    </source>
</evidence>
<dbReference type="EMBL" id="VSSQ01005974">
    <property type="protein sequence ID" value="MPM31081.1"/>
    <property type="molecule type" value="Genomic_DNA"/>
</dbReference>
<protein>
    <submittedName>
        <fullName evidence="2">Putative signaling protein</fullName>
    </submittedName>
</protein>
<dbReference type="Gene3D" id="3.20.20.450">
    <property type="entry name" value="EAL domain"/>
    <property type="match status" value="1"/>
</dbReference>
<sequence>MYSAKTKGKNQLAFCTADMKDNTTQKMRLTNSLYRALDRGELFLQYQAQIASDTEEIVGFEALLRWKHDEYGIIPPLVFIPMAEQTGMIRPIGLWVIEQSCEQLKLFKQQTQRNLRIAINVSLLQLRDPSIARKIGKILIATETDPKDICIEITESVAFMDEPYILERLKELKALGMSLAIDDFGTGYSSLSRLKLFPIDVLKIDMEFVQGVGSEIQKETAILKSIIQMGKNLHFHVLAEGVETKEQVDYLKEHGCDEMQGYYYSRPVDGDAAIVLLT</sequence>
<dbReference type="CDD" id="cd01948">
    <property type="entry name" value="EAL"/>
    <property type="match status" value="1"/>
</dbReference>
<dbReference type="Pfam" id="PF00563">
    <property type="entry name" value="EAL"/>
    <property type="match status" value="1"/>
</dbReference>
<gene>
    <name evidence="2" type="ORF">SDC9_77634</name>
</gene>
<name>A0A644YT76_9ZZZZ</name>
<dbReference type="InterPro" id="IPR035919">
    <property type="entry name" value="EAL_sf"/>
</dbReference>
<evidence type="ECO:0000259" key="1">
    <source>
        <dbReference type="PROSITE" id="PS50883"/>
    </source>
</evidence>
<proteinExistence type="predicted"/>
<dbReference type="PANTHER" id="PTHR33121:SF70">
    <property type="entry name" value="SIGNALING PROTEIN YKOW"/>
    <property type="match status" value="1"/>
</dbReference>
<feature type="domain" description="EAL" evidence="1">
    <location>
        <begin position="26"/>
        <end position="278"/>
    </location>
</feature>
<dbReference type="InterPro" id="IPR050706">
    <property type="entry name" value="Cyclic-di-GMP_PDE-like"/>
</dbReference>
<organism evidence="2">
    <name type="scientific">bioreactor metagenome</name>
    <dbReference type="NCBI Taxonomy" id="1076179"/>
    <lineage>
        <taxon>unclassified sequences</taxon>
        <taxon>metagenomes</taxon>
        <taxon>ecological metagenomes</taxon>
    </lineage>
</organism>
<comment type="caution">
    <text evidence="2">The sequence shown here is derived from an EMBL/GenBank/DDBJ whole genome shotgun (WGS) entry which is preliminary data.</text>
</comment>
<dbReference type="SMART" id="SM00052">
    <property type="entry name" value="EAL"/>
    <property type="match status" value="1"/>
</dbReference>
<dbReference type="AlphaFoldDB" id="A0A644YT76"/>
<dbReference type="PROSITE" id="PS50883">
    <property type="entry name" value="EAL"/>
    <property type="match status" value="1"/>
</dbReference>